<dbReference type="PROSITE" id="PS50172">
    <property type="entry name" value="BRCT"/>
    <property type="match status" value="1"/>
</dbReference>
<keyword evidence="2 6" id="KW-0378">Hydrolase</keyword>
<dbReference type="InterPro" id="IPR039189">
    <property type="entry name" value="Fcp1"/>
</dbReference>
<evidence type="ECO:0000259" key="8">
    <source>
        <dbReference type="PROSITE" id="PS50172"/>
    </source>
</evidence>
<dbReference type="InterPro" id="IPR036420">
    <property type="entry name" value="BRCT_dom_sf"/>
</dbReference>
<accession>A0A1Y5I3A5</accession>
<evidence type="ECO:0000256" key="7">
    <source>
        <dbReference type="SAM" id="MobiDB-lite"/>
    </source>
</evidence>
<evidence type="ECO:0000313" key="10">
    <source>
        <dbReference type="EMBL" id="OUS44008.1"/>
    </source>
</evidence>
<name>A0A1Y5I3A5_OSTTA</name>
<feature type="compositionally biased region" description="Acidic residues" evidence="7">
    <location>
        <begin position="8"/>
        <end position="19"/>
    </location>
</feature>
<reference evidence="10" key="1">
    <citation type="submission" date="2017-04" db="EMBL/GenBank/DDBJ databases">
        <title>Population genomics of picophytoplankton unveils novel chromosome hypervariability.</title>
        <authorList>
            <consortium name="DOE Joint Genome Institute"/>
            <person name="Blanc-Mathieu R."/>
            <person name="Krasovec M."/>
            <person name="Hebrard M."/>
            <person name="Yau S."/>
            <person name="Desgranges E."/>
            <person name="Martin J."/>
            <person name="Schackwitz W."/>
            <person name="Kuo A."/>
            <person name="Salin G."/>
            <person name="Donnadieu C."/>
            <person name="Desdevises Y."/>
            <person name="Sanchez-Ferandin S."/>
            <person name="Moreau H."/>
            <person name="Rivals E."/>
            <person name="Grigoriev I.V."/>
            <person name="Grimsley N."/>
            <person name="Eyre-Walker A."/>
            <person name="Piganeau G."/>
        </authorList>
    </citation>
    <scope>NUCLEOTIDE SEQUENCE [LARGE SCALE GENOMIC DNA]</scope>
    <source>
        <strain evidence="10">RCC 1115</strain>
    </source>
</reference>
<dbReference type="SMART" id="SM00577">
    <property type="entry name" value="CPDc"/>
    <property type="match status" value="1"/>
</dbReference>
<comment type="catalytic activity">
    <reaction evidence="5 6">
        <text>O-phospho-L-threonyl-[protein] + H2O = L-threonyl-[protein] + phosphate</text>
        <dbReference type="Rhea" id="RHEA:47004"/>
        <dbReference type="Rhea" id="RHEA-COMP:11060"/>
        <dbReference type="Rhea" id="RHEA-COMP:11605"/>
        <dbReference type="ChEBI" id="CHEBI:15377"/>
        <dbReference type="ChEBI" id="CHEBI:30013"/>
        <dbReference type="ChEBI" id="CHEBI:43474"/>
        <dbReference type="ChEBI" id="CHEBI:61977"/>
        <dbReference type="EC" id="3.1.3.16"/>
    </reaction>
</comment>
<dbReference type="CDD" id="cd07521">
    <property type="entry name" value="HAD_FCP1-like"/>
    <property type="match status" value="1"/>
</dbReference>
<dbReference type="SUPFAM" id="SSF56784">
    <property type="entry name" value="HAD-like"/>
    <property type="match status" value="1"/>
</dbReference>
<evidence type="ECO:0000256" key="5">
    <source>
        <dbReference type="ARBA" id="ARBA00048336"/>
    </source>
</evidence>
<evidence type="ECO:0000256" key="2">
    <source>
        <dbReference type="ARBA" id="ARBA00022801"/>
    </source>
</evidence>
<evidence type="ECO:0000256" key="4">
    <source>
        <dbReference type="ARBA" id="ARBA00047761"/>
    </source>
</evidence>
<dbReference type="InterPro" id="IPR001357">
    <property type="entry name" value="BRCT_dom"/>
</dbReference>
<keyword evidence="3 6" id="KW-0539">Nucleus</keyword>
<dbReference type="GO" id="GO:0008420">
    <property type="term" value="F:RNA polymerase II CTD heptapeptide repeat phosphatase activity"/>
    <property type="evidence" value="ECO:0007669"/>
    <property type="project" value="UniProtKB-UniRule"/>
</dbReference>
<comment type="function">
    <text evidence="6">This promotes the activity of RNA polymerase II.</text>
</comment>
<dbReference type="PROSITE" id="PS50969">
    <property type="entry name" value="FCP1"/>
    <property type="match status" value="1"/>
</dbReference>
<dbReference type="InterPro" id="IPR023214">
    <property type="entry name" value="HAD_sf"/>
</dbReference>
<evidence type="ECO:0000256" key="6">
    <source>
        <dbReference type="RuleBase" id="RU366066"/>
    </source>
</evidence>
<dbReference type="Pfam" id="PF03031">
    <property type="entry name" value="NIF"/>
    <property type="match status" value="1"/>
</dbReference>
<dbReference type="EMBL" id="KZ155826">
    <property type="protein sequence ID" value="OUS44008.1"/>
    <property type="molecule type" value="Genomic_DNA"/>
</dbReference>
<gene>
    <name evidence="10" type="ORF">BE221DRAFT_194139</name>
</gene>
<dbReference type="CDD" id="cd17729">
    <property type="entry name" value="BRCT_CTDP1"/>
    <property type="match status" value="1"/>
</dbReference>
<feature type="domain" description="FCP1 homology" evidence="9">
    <location>
        <begin position="153"/>
        <end position="330"/>
    </location>
</feature>
<dbReference type="InterPro" id="IPR004274">
    <property type="entry name" value="FCP1_dom"/>
</dbReference>
<dbReference type="eggNOG" id="KOG0323">
    <property type="taxonomic scope" value="Eukaryota"/>
</dbReference>
<organism evidence="10">
    <name type="scientific">Ostreococcus tauri</name>
    <name type="common">Marine green alga</name>
    <dbReference type="NCBI Taxonomy" id="70448"/>
    <lineage>
        <taxon>Eukaryota</taxon>
        <taxon>Viridiplantae</taxon>
        <taxon>Chlorophyta</taxon>
        <taxon>Mamiellophyceae</taxon>
        <taxon>Mamiellales</taxon>
        <taxon>Bathycoccaceae</taxon>
        <taxon>Ostreococcus</taxon>
    </lineage>
</organism>
<dbReference type="EC" id="3.1.3.16" evidence="6"/>
<evidence type="ECO:0000259" key="9">
    <source>
        <dbReference type="PROSITE" id="PS50969"/>
    </source>
</evidence>
<dbReference type="Pfam" id="PF12738">
    <property type="entry name" value="PTCB-BRCT"/>
    <property type="match status" value="1"/>
</dbReference>
<dbReference type="InterPro" id="IPR036412">
    <property type="entry name" value="HAD-like_sf"/>
</dbReference>
<evidence type="ECO:0000256" key="3">
    <source>
        <dbReference type="ARBA" id="ARBA00023242"/>
    </source>
</evidence>
<dbReference type="NCBIfam" id="TIGR02250">
    <property type="entry name" value="FCP1_euk"/>
    <property type="match status" value="1"/>
</dbReference>
<comment type="catalytic activity">
    <reaction evidence="4 6">
        <text>O-phospho-L-seryl-[protein] + H2O = L-seryl-[protein] + phosphate</text>
        <dbReference type="Rhea" id="RHEA:20629"/>
        <dbReference type="Rhea" id="RHEA-COMP:9863"/>
        <dbReference type="Rhea" id="RHEA-COMP:11604"/>
        <dbReference type="ChEBI" id="CHEBI:15377"/>
        <dbReference type="ChEBI" id="CHEBI:29999"/>
        <dbReference type="ChEBI" id="CHEBI:43474"/>
        <dbReference type="ChEBI" id="CHEBI:83421"/>
        <dbReference type="EC" id="3.1.3.16"/>
    </reaction>
</comment>
<dbReference type="PANTHER" id="PTHR23081">
    <property type="entry name" value="RNA POLYMERASE II CTD PHOSPHATASE"/>
    <property type="match status" value="1"/>
</dbReference>
<feature type="domain" description="BRCT" evidence="8">
    <location>
        <begin position="381"/>
        <end position="479"/>
    </location>
</feature>
<dbReference type="PANTHER" id="PTHR23081:SF36">
    <property type="entry name" value="RNA POLYMERASE II SUBUNIT A C-TERMINAL DOMAIN PHOSPHATASE"/>
    <property type="match status" value="1"/>
</dbReference>
<feature type="region of interest" description="Disordered" evidence="7">
    <location>
        <begin position="38"/>
        <end position="59"/>
    </location>
</feature>
<dbReference type="AlphaFoldDB" id="A0A1Y5I3A5"/>
<comment type="subcellular location">
    <subcellularLocation>
        <location evidence="1 6">Nucleus</location>
    </subcellularLocation>
</comment>
<dbReference type="GO" id="GO:0005634">
    <property type="term" value="C:nucleus"/>
    <property type="evidence" value="ECO:0007669"/>
    <property type="project" value="UniProtKB-SubCell"/>
</dbReference>
<dbReference type="Gene3D" id="3.40.50.1000">
    <property type="entry name" value="HAD superfamily/HAD-like"/>
    <property type="match status" value="1"/>
</dbReference>
<dbReference type="InterPro" id="IPR011947">
    <property type="entry name" value="FCP1_euk"/>
</dbReference>
<dbReference type="SUPFAM" id="SSF52113">
    <property type="entry name" value="BRCT domain"/>
    <property type="match status" value="1"/>
</dbReference>
<dbReference type="SMART" id="SM00292">
    <property type="entry name" value="BRCT"/>
    <property type="match status" value="1"/>
</dbReference>
<dbReference type="Proteomes" id="UP000195557">
    <property type="component" value="Unassembled WGS sequence"/>
</dbReference>
<evidence type="ECO:0000256" key="1">
    <source>
        <dbReference type="ARBA" id="ARBA00004123"/>
    </source>
</evidence>
<sequence>MPASASGSDDDVESSDDELASALEAELFANDDAEVKEVAKANAGDGDSETKRAREGGALPRVVRRKAFRADDARGRGDEGTCAHPAFMFEICVVCGERKRDDAGGSKGEMRSGSGEEALRGHFTTSMRYIHEGLTLSNAELEKAKREEKERVLKDGKLTLILDLDHTLLNSAQFKELTQEQHDLLHQCIAQEANGLAERERPMLYCLRHMGFFTKLRPHVFEFLEEVSQICQPYVYTMGDKAYAKEMVKLIDPEGKIFHGRVISNNDSTSSHVKDLDIVLGGETSAVIVDDTERVWPANHGNLIRLDRYHFFPSSAASFQQKGQSVMERSMVDEGELGSMGARAVLLDVLAVIQSAHRSYFKHTSIEEEPDVRTLLVKPDRIDLPLSGVKFVMSGVTPLSDRNPERHPLRLLASTLGAEFVSSIERDGDSVTHVIARSSGTDKVKWAKKTGGRVLIVEPSWLVACAQANTRVSESLYPIET</sequence>
<proteinExistence type="predicted"/>
<feature type="region of interest" description="Disordered" evidence="7">
    <location>
        <begin position="1"/>
        <end position="20"/>
    </location>
</feature>
<protein>
    <recommendedName>
        <fullName evidence="6">RNA polymerase II C-terminal domain phosphatase-like</fullName>
        <ecNumber evidence="6">3.1.3.16</ecNumber>
    </recommendedName>
</protein>
<dbReference type="Gene3D" id="3.40.50.10190">
    <property type="entry name" value="BRCT domain"/>
    <property type="match status" value="1"/>
</dbReference>